<protein>
    <recommendedName>
        <fullName evidence="3">DUF2459 domain-containing protein</fullName>
    </recommendedName>
</protein>
<proteinExistence type="predicted"/>
<name>A0ABM9I029_9GAMM</name>
<evidence type="ECO:0008006" key="3">
    <source>
        <dbReference type="Google" id="ProtNLM"/>
    </source>
</evidence>
<organism evidence="1 2">
    <name type="scientific">Methylocaldum szegediense</name>
    <dbReference type="NCBI Taxonomy" id="73780"/>
    <lineage>
        <taxon>Bacteria</taxon>
        <taxon>Pseudomonadati</taxon>
        <taxon>Pseudomonadota</taxon>
        <taxon>Gammaproteobacteria</taxon>
        <taxon>Methylococcales</taxon>
        <taxon>Methylococcaceae</taxon>
        <taxon>Methylocaldum</taxon>
    </lineage>
</organism>
<dbReference type="InterPro" id="IPR011727">
    <property type="entry name" value="CHP02117"/>
</dbReference>
<keyword evidence="2" id="KW-1185">Reference proteome</keyword>
<dbReference type="Proteomes" id="UP001162030">
    <property type="component" value="Chromosome"/>
</dbReference>
<dbReference type="EMBL" id="OX458333">
    <property type="protein sequence ID" value="CAI8801079.1"/>
    <property type="molecule type" value="Genomic_DNA"/>
</dbReference>
<accession>A0ABM9I029</accession>
<gene>
    <name evidence="1" type="ORF">MSZNOR_1592</name>
</gene>
<evidence type="ECO:0000313" key="1">
    <source>
        <dbReference type="EMBL" id="CAI8801079.1"/>
    </source>
</evidence>
<dbReference type="Pfam" id="PF09601">
    <property type="entry name" value="DUF2459"/>
    <property type="match status" value="1"/>
</dbReference>
<sequence>MLDNSGQSRKKHRKTATPPATLWWLLAALILFAGCATNQVHQALPFTYPDRTIYLVDLGWHTGLAVKRADIPPGLWPEAQDFPKAEYLEVGWGDHDFYQSAGFNLWYGIKALLVPTRSVLHVVGVPVHPTAYFSAADIVEIQLSERQLRQVIVSIHNTYSRTNTDRVQAIAPGLYPDSRFYPAEGKFHMFNTCNVWVARILRDAGLPVVPFFAVSSRGLLSQALEFGKIVRPEAEDH</sequence>
<dbReference type="RefSeq" id="WP_026610799.1">
    <property type="nucleotide sequence ID" value="NZ_OX458333.1"/>
</dbReference>
<reference evidence="1 2" key="1">
    <citation type="submission" date="2023-03" db="EMBL/GenBank/DDBJ databases">
        <authorList>
            <person name="Pearce D."/>
        </authorList>
    </citation>
    <scope>NUCLEOTIDE SEQUENCE [LARGE SCALE GENOMIC DNA]</scope>
    <source>
        <strain evidence="1">Msz</strain>
    </source>
</reference>
<evidence type="ECO:0000313" key="2">
    <source>
        <dbReference type="Proteomes" id="UP001162030"/>
    </source>
</evidence>